<keyword evidence="2" id="KW-1185">Reference proteome</keyword>
<dbReference type="EMBL" id="CAUYUJ010020275">
    <property type="protein sequence ID" value="CAK0897052.1"/>
    <property type="molecule type" value="Genomic_DNA"/>
</dbReference>
<evidence type="ECO:0000313" key="1">
    <source>
        <dbReference type="EMBL" id="CAK0897052.1"/>
    </source>
</evidence>
<gene>
    <name evidence="1" type="ORF">PCOR1329_LOCUS75340</name>
</gene>
<dbReference type="Proteomes" id="UP001189429">
    <property type="component" value="Unassembled WGS sequence"/>
</dbReference>
<comment type="caution">
    <text evidence="1">The sequence shown here is derived from an EMBL/GenBank/DDBJ whole genome shotgun (WGS) entry which is preliminary data.</text>
</comment>
<feature type="non-terminal residue" evidence="1">
    <location>
        <position position="1"/>
    </location>
</feature>
<sequence length="86" mass="9401">AVSPAKVLRKRAPSWPDGWVEPGDVDFHQTREALQANDRLLLAFRRPCPPFDLSSHVATSTEKLDEESVHGFWVAHGAPTAGALGQ</sequence>
<accession>A0ABN9XGJ4</accession>
<evidence type="ECO:0000313" key="2">
    <source>
        <dbReference type="Proteomes" id="UP001189429"/>
    </source>
</evidence>
<proteinExistence type="predicted"/>
<reference evidence="1" key="1">
    <citation type="submission" date="2023-10" db="EMBL/GenBank/DDBJ databases">
        <authorList>
            <person name="Chen Y."/>
            <person name="Shah S."/>
            <person name="Dougan E. K."/>
            <person name="Thang M."/>
            <person name="Chan C."/>
        </authorList>
    </citation>
    <scope>NUCLEOTIDE SEQUENCE [LARGE SCALE GENOMIC DNA]</scope>
</reference>
<feature type="non-terminal residue" evidence="1">
    <location>
        <position position="86"/>
    </location>
</feature>
<organism evidence="1 2">
    <name type="scientific">Prorocentrum cordatum</name>
    <dbReference type="NCBI Taxonomy" id="2364126"/>
    <lineage>
        <taxon>Eukaryota</taxon>
        <taxon>Sar</taxon>
        <taxon>Alveolata</taxon>
        <taxon>Dinophyceae</taxon>
        <taxon>Prorocentrales</taxon>
        <taxon>Prorocentraceae</taxon>
        <taxon>Prorocentrum</taxon>
    </lineage>
</organism>
<protein>
    <submittedName>
        <fullName evidence="1">Uncharacterized protein</fullName>
    </submittedName>
</protein>
<name>A0ABN9XGJ4_9DINO</name>